<dbReference type="InterPro" id="IPR043761">
    <property type="entry name" value="DUF5707"/>
</dbReference>
<evidence type="ECO:0000256" key="1">
    <source>
        <dbReference type="SAM" id="SignalP"/>
    </source>
</evidence>
<dbReference type="Proteomes" id="UP001333996">
    <property type="component" value="Unassembled WGS sequence"/>
</dbReference>
<name>A0ABU7FWN1_9ACTN</name>
<dbReference type="EMBL" id="JAYWVC010000349">
    <property type="protein sequence ID" value="MED7828295.1"/>
    <property type="molecule type" value="Genomic_DNA"/>
</dbReference>
<comment type="caution">
    <text evidence="2">The sequence shown here is derived from an EMBL/GenBank/DDBJ whole genome shotgun (WGS) entry which is preliminary data.</text>
</comment>
<organism evidence="2 3">
    <name type="scientific">Streptomyces chiangmaiensis</name>
    <dbReference type="NCBI Taxonomy" id="766497"/>
    <lineage>
        <taxon>Bacteria</taxon>
        <taxon>Bacillati</taxon>
        <taxon>Actinomycetota</taxon>
        <taxon>Actinomycetes</taxon>
        <taxon>Kitasatosporales</taxon>
        <taxon>Streptomycetaceae</taxon>
        <taxon>Streptomyces</taxon>
    </lineage>
</organism>
<dbReference type="RefSeq" id="WP_329512644.1">
    <property type="nucleotide sequence ID" value="NZ_BAAAYZ010000151.1"/>
</dbReference>
<proteinExistence type="predicted"/>
<gene>
    <name evidence="2" type="ORF">VXC91_42140</name>
</gene>
<protein>
    <submittedName>
        <fullName evidence="2">Calcium-binding protein</fullName>
    </submittedName>
</protein>
<sequence>MRIRAAVAAVSGALALSALALPAAQADEIPGAALAPFSGKAPADEIQGDTAITKVVVNAGKDIVLGTTSSKTITVTVTATDPSGIADGYAMLWHGTSLTQAGIDGLLAPSAENGTCTAVSATTSTCKVSIVVDPRVDLYKNALAGTWKVWAAAAANNGDFVVKEAYSTAKVKRAAKVMVNASPEPVRKGGTLTVTGKLSRANWETHDYRGYAGQSVQLQFRKKGATAYTTVRTVKTSSTGTLKTTVTASVDGYWRFSFAGTSTTGTAVAAGDFVDVS</sequence>
<evidence type="ECO:0000313" key="2">
    <source>
        <dbReference type="EMBL" id="MED7828295.1"/>
    </source>
</evidence>
<accession>A0ABU7FWN1</accession>
<keyword evidence="3" id="KW-1185">Reference proteome</keyword>
<feature type="signal peptide" evidence="1">
    <location>
        <begin position="1"/>
        <end position="20"/>
    </location>
</feature>
<keyword evidence="1" id="KW-0732">Signal</keyword>
<feature type="chain" id="PRO_5047299170" evidence="1">
    <location>
        <begin position="21"/>
        <end position="277"/>
    </location>
</feature>
<evidence type="ECO:0000313" key="3">
    <source>
        <dbReference type="Proteomes" id="UP001333996"/>
    </source>
</evidence>
<reference evidence="2" key="1">
    <citation type="submission" date="2024-01" db="EMBL/GenBank/DDBJ databases">
        <title>First draft genome sequence data of TA4-1, the type strain of Gram-positive actinobacterium Streptomyces chiangmaiensis.</title>
        <authorList>
            <person name="Yasawong M."/>
            <person name="Nantapong N."/>
        </authorList>
    </citation>
    <scope>NUCLEOTIDE SEQUENCE</scope>
    <source>
        <strain evidence="2">TA4-1</strain>
    </source>
</reference>
<dbReference type="Pfam" id="PF18968">
    <property type="entry name" value="DUF5707"/>
    <property type="match status" value="1"/>
</dbReference>